<organism evidence="2 3">
    <name type="scientific">Mycolicibacterium sediminis</name>
    <dbReference type="NCBI Taxonomy" id="1286180"/>
    <lineage>
        <taxon>Bacteria</taxon>
        <taxon>Bacillati</taxon>
        <taxon>Actinomycetota</taxon>
        <taxon>Actinomycetes</taxon>
        <taxon>Mycobacteriales</taxon>
        <taxon>Mycobacteriaceae</taxon>
        <taxon>Mycolicibacterium</taxon>
    </lineage>
</organism>
<name>A0A7I7QYC0_9MYCO</name>
<evidence type="ECO:0000313" key="2">
    <source>
        <dbReference type="EMBL" id="BBY31331.1"/>
    </source>
</evidence>
<sequence>MVVRCDGARDEGDAIGAQGHRSRQWDVLAHLQSDGHLDAEFLSEFADERLLVRLPRGGLAPGEFPQAGEFGWAGALGDEQGVAVDEGSRDDDDGFGFCGDVVKLRDDRQHLSNSADSSSFSGMRTCSVPVRVADGDACTCPPLSDNSRQFGTTTNHGPPTVTGCRDLSLRGGQRRRSAPGATDPVDRPWCHGTADGIPE</sequence>
<reference evidence="2 3" key="1">
    <citation type="journal article" date="2019" name="Emerg. Microbes Infect.">
        <title>Comprehensive subspecies identification of 175 nontuberculous mycobacteria species based on 7547 genomic profiles.</title>
        <authorList>
            <person name="Matsumoto Y."/>
            <person name="Kinjo T."/>
            <person name="Motooka D."/>
            <person name="Nabeya D."/>
            <person name="Jung N."/>
            <person name="Uechi K."/>
            <person name="Horii T."/>
            <person name="Iida T."/>
            <person name="Fujita J."/>
            <person name="Nakamura S."/>
        </authorList>
    </citation>
    <scope>NUCLEOTIDE SEQUENCE [LARGE SCALE GENOMIC DNA]</scope>
    <source>
        <strain evidence="2 3">JCM 17899</strain>
    </source>
</reference>
<feature type="region of interest" description="Disordered" evidence="1">
    <location>
        <begin position="148"/>
        <end position="199"/>
    </location>
</feature>
<dbReference type="KEGG" id="msei:MSEDJ_54270"/>
<keyword evidence="3" id="KW-1185">Reference proteome</keyword>
<accession>A0A7I7QYC0</accession>
<dbReference type="Proteomes" id="UP000467193">
    <property type="component" value="Chromosome"/>
</dbReference>
<dbReference type="EMBL" id="AP022588">
    <property type="protein sequence ID" value="BBY31331.1"/>
    <property type="molecule type" value="Genomic_DNA"/>
</dbReference>
<protein>
    <submittedName>
        <fullName evidence="2">Uncharacterized protein</fullName>
    </submittedName>
</protein>
<evidence type="ECO:0000313" key="3">
    <source>
        <dbReference type="Proteomes" id="UP000467193"/>
    </source>
</evidence>
<gene>
    <name evidence="2" type="ORF">MSEDJ_54270</name>
</gene>
<feature type="compositionally biased region" description="Polar residues" evidence="1">
    <location>
        <begin position="148"/>
        <end position="157"/>
    </location>
</feature>
<evidence type="ECO:0000256" key="1">
    <source>
        <dbReference type="SAM" id="MobiDB-lite"/>
    </source>
</evidence>
<proteinExistence type="predicted"/>
<dbReference type="AlphaFoldDB" id="A0A7I7QYC0"/>